<sequence>MGIQQAGNTSTPHLAKGCKSLSYSRGAYAHLPNDGRCVETEAGLAMRDTSVNKQAYTHPLARHQ</sequence>
<evidence type="ECO:0000313" key="1">
    <source>
        <dbReference type="EMBL" id="KAK7490158.1"/>
    </source>
</evidence>
<keyword evidence="2" id="KW-1185">Reference proteome</keyword>
<feature type="non-terminal residue" evidence="1">
    <location>
        <position position="64"/>
    </location>
</feature>
<dbReference type="EMBL" id="JACVVK020000129">
    <property type="protein sequence ID" value="KAK7490158.1"/>
    <property type="molecule type" value="Genomic_DNA"/>
</dbReference>
<dbReference type="AlphaFoldDB" id="A0ABD0KTC9"/>
<protein>
    <submittedName>
        <fullName evidence="1">Uncharacterized protein</fullName>
    </submittedName>
</protein>
<comment type="caution">
    <text evidence="1">The sequence shown here is derived from an EMBL/GenBank/DDBJ whole genome shotgun (WGS) entry which is preliminary data.</text>
</comment>
<proteinExistence type="predicted"/>
<name>A0ABD0KTC9_9CAEN</name>
<reference evidence="1 2" key="1">
    <citation type="journal article" date="2023" name="Sci. Data">
        <title>Genome assembly of the Korean intertidal mud-creeper Batillaria attramentaria.</title>
        <authorList>
            <person name="Patra A.K."/>
            <person name="Ho P.T."/>
            <person name="Jun S."/>
            <person name="Lee S.J."/>
            <person name="Kim Y."/>
            <person name="Won Y.J."/>
        </authorList>
    </citation>
    <scope>NUCLEOTIDE SEQUENCE [LARGE SCALE GENOMIC DNA]</scope>
    <source>
        <strain evidence="1">Wonlab-2016</strain>
    </source>
</reference>
<dbReference type="Proteomes" id="UP001519460">
    <property type="component" value="Unassembled WGS sequence"/>
</dbReference>
<organism evidence="1 2">
    <name type="scientific">Batillaria attramentaria</name>
    <dbReference type="NCBI Taxonomy" id="370345"/>
    <lineage>
        <taxon>Eukaryota</taxon>
        <taxon>Metazoa</taxon>
        <taxon>Spiralia</taxon>
        <taxon>Lophotrochozoa</taxon>
        <taxon>Mollusca</taxon>
        <taxon>Gastropoda</taxon>
        <taxon>Caenogastropoda</taxon>
        <taxon>Sorbeoconcha</taxon>
        <taxon>Cerithioidea</taxon>
        <taxon>Batillariidae</taxon>
        <taxon>Batillaria</taxon>
    </lineage>
</organism>
<accession>A0ABD0KTC9</accession>
<gene>
    <name evidence="1" type="ORF">BaRGS_00018503</name>
</gene>
<evidence type="ECO:0000313" key="2">
    <source>
        <dbReference type="Proteomes" id="UP001519460"/>
    </source>
</evidence>